<keyword evidence="2" id="KW-1185">Reference proteome</keyword>
<proteinExistence type="predicted"/>
<reference evidence="1" key="1">
    <citation type="submission" date="2023-04" db="EMBL/GenBank/DDBJ databases">
        <title>Draft Genome sequencing of Naganishia species isolated from polar environments using Oxford Nanopore Technology.</title>
        <authorList>
            <person name="Leo P."/>
            <person name="Venkateswaran K."/>
        </authorList>
    </citation>
    <scope>NUCLEOTIDE SEQUENCE</scope>
    <source>
        <strain evidence="1">MNA-CCFEE 5423</strain>
    </source>
</reference>
<sequence>MHGASKPQFGGDHSTFRGQLPELAKPLPRKYTRYGTNKRFKDGQEVSLILYMKNLEAVGGSVSVQKLETLANRMPHNVTEYFDRLQGQMIKYGIEDTDLWNMDKAGFRIGMGGNRKIITSASQRQSKHYLASEMDRES</sequence>
<protein>
    <submittedName>
        <fullName evidence="1">Uncharacterized protein</fullName>
    </submittedName>
</protein>
<organism evidence="1 2">
    <name type="scientific">Naganishia friedmannii</name>
    <dbReference type="NCBI Taxonomy" id="89922"/>
    <lineage>
        <taxon>Eukaryota</taxon>
        <taxon>Fungi</taxon>
        <taxon>Dikarya</taxon>
        <taxon>Basidiomycota</taxon>
        <taxon>Agaricomycotina</taxon>
        <taxon>Tremellomycetes</taxon>
        <taxon>Filobasidiales</taxon>
        <taxon>Filobasidiaceae</taxon>
        <taxon>Naganishia</taxon>
    </lineage>
</organism>
<evidence type="ECO:0000313" key="2">
    <source>
        <dbReference type="Proteomes" id="UP001227268"/>
    </source>
</evidence>
<comment type="caution">
    <text evidence="1">The sequence shown here is derived from an EMBL/GenBank/DDBJ whole genome shotgun (WGS) entry which is preliminary data.</text>
</comment>
<dbReference type="Proteomes" id="UP001227268">
    <property type="component" value="Unassembled WGS sequence"/>
</dbReference>
<gene>
    <name evidence="1" type="ORF">QFC21_006792</name>
</gene>
<evidence type="ECO:0000313" key="1">
    <source>
        <dbReference type="EMBL" id="KAJ9092561.1"/>
    </source>
</evidence>
<accession>A0ACC2V1M1</accession>
<dbReference type="EMBL" id="JASBWT010000037">
    <property type="protein sequence ID" value="KAJ9092561.1"/>
    <property type="molecule type" value="Genomic_DNA"/>
</dbReference>
<name>A0ACC2V1M1_9TREE</name>